<sequence>MNSGGKFGKNTMLNNHRSRIMYSIRFNGWKPGAEKLSLIKLLNERCSIPLIEAKEIKDRIVEFNDATIEV</sequence>
<proteinExistence type="predicted"/>
<dbReference type="AlphaFoldDB" id="A0A3E1NMB6"/>
<dbReference type="Proteomes" id="UP000261284">
    <property type="component" value="Unassembled WGS sequence"/>
</dbReference>
<comment type="caution">
    <text evidence="1">The sequence shown here is derived from an EMBL/GenBank/DDBJ whole genome shotgun (WGS) entry which is preliminary data.</text>
</comment>
<evidence type="ECO:0000313" key="1">
    <source>
        <dbReference type="EMBL" id="RFM29069.1"/>
    </source>
</evidence>
<name>A0A3E1NMB6_9BACT</name>
<dbReference type="EMBL" id="QTJU01000002">
    <property type="protein sequence ID" value="RFM29069.1"/>
    <property type="molecule type" value="Genomic_DNA"/>
</dbReference>
<evidence type="ECO:0000313" key="2">
    <source>
        <dbReference type="Proteomes" id="UP000261284"/>
    </source>
</evidence>
<protein>
    <submittedName>
        <fullName evidence="1">Uncharacterized protein</fullName>
    </submittedName>
</protein>
<reference evidence="1 2" key="1">
    <citation type="submission" date="2018-08" db="EMBL/GenBank/DDBJ databases">
        <title>Chitinophagaceae sp. K23C18032701, a novel bacterium isolated from forest soil.</title>
        <authorList>
            <person name="Wang C."/>
        </authorList>
    </citation>
    <scope>NUCLEOTIDE SEQUENCE [LARGE SCALE GENOMIC DNA]</scope>
    <source>
        <strain evidence="1 2">K23C18032701</strain>
    </source>
</reference>
<keyword evidence="2" id="KW-1185">Reference proteome</keyword>
<gene>
    <name evidence="1" type="ORF">DXN05_09940</name>
</gene>
<organism evidence="1 2">
    <name type="scientific">Deminuibacter soli</name>
    <dbReference type="NCBI Taxonomy" id="2291815"/>
    <lineage>
        <taxon>Bacteria</taxon>
        <taxon>Pseudomonadati</taxon>
        <taxon>Bacteroidota</taxon>
        <taxon>Chitinophagia</taxon>
        <taxon>Chitinophagales</taxon>
        <taxon>Chitinophagaceae</taxon>
        <taxon>Deminuibacter</taxon>
    </lineage>
</organism>
<accession>A0A3E1NMB6</accession>